<dbReference type="VEuPathDB" id="FungiDB:RhiirA1_473291"/>
<dbReference type="AlphaFoldDB" id="A0A2I1GPV7"/>
<reference evidence="3 4" key="1">
    <citation type="submission" date="2015-10" db="EMBL/GenBank/DDBJ databases">
        <title>Genome analyses suggest a sexual origin of heterokaryosis in a supposedly ancient asexual fungus.</title>
        <authorList>
            <person name="Ropars J."/>
            <person name="Sedzielewska K."/>
            <person name="Noel J."/>
            <person name="Charron P."/>
            <person name="Farinelli L."/>
            <person name="Marton T."/>
            <person name="Kruger M."/>
            <person name="Pelin A."/>
            <person name="Brachmann A."/>
            <person name="Corradi N."/>
        </authorList>
    </citation>
    <scope>NUCLEOTIDE SEQUENCE [LARGE SCALE GENOMIC DNA]</scope>
    <source>
        <strain evidence="3 4">A4</strain>
    </source>
</reference>
<keyword evidence="1" id="KW-0175">Coiled coil</keyword>
<feature type="region of interest" description="Disordered" evidence="2">
    <location>
        <begin position="62"/>
        <end position="96"/>
    </location>
</feature>
<keyword evidence="4" id="KW-1185">Reference proteome</keyword>
<feature type="region of interest" description="Disordered" evidence="2">
    <location>
        <begin position="536"/>
        <end position="560"/>
    </location>
</feature>
<feature type="coiled-coil region" evidence="1">
    <location>
        <begin position="457"/>
        <end position="519"/>
    </location>
</feature>
<feature type="region of interest" description="Disordered" evidence="2">
    <location>
        <begin position="406"/>
        <end position="451"/>
    </location>
</feature>
<dbReference type="Proteomes" id="UP000234323">
    <property type="component" value="Unassembled WGS sequence"/>
</dbReference>
<gene>
    <name evidence="3" type="ORF">RhiirA4_464347</name>
</gene>
<dbReference type="VEuPathDB" id="FungiDB:RhiirFUN_013097"/>
<proteinExistence type="predicted"/>
<evidence type="ECO:0000256" key="1">
    <source>
        <dbReference type="SAM" id="Coils"/>
    </source>
</evidence>
<dbReference type="EMBL" id="LLXI01000660">
    <property type="protein sequence ID" value="PKY48682.1"/>
    <property type="molecule type" value="Genomic_DNA"/>
</dbReference>
<feature type="compositionally biased region" description="Polar residues" evidence="2">
    <location>
        <begin position="439"/>
        <end position="451"/>
    </location>
</feature>
<comment type="caution">
    <text evidence="3">The sequence shown here is derived from an EMBL/GenBank/DDBJ whole genome shotgun (WGS) entry which is preliminary data.</text>
</comment>
<protein>
    <submittedName>
        <fullName evidence="3">Uncharacterized protein</fullName>
    </submittedName>
</protein>
<sequence>MSTHGHNTLSKSRLDKNIDSSKRTFSNEEINSETYGIHKTNTDTSIEERSFKMQALDKEQLDNNSLPSNNMDNTEFSSPHALSSEHDISSRDISNEKRDAPITNEHDAMSIDHPDELLDQNKTNTAIPIQTDLQQLIILHVLTKPITNLNNIKAYELTQQNIESRAFNSFKPQDDNILRVLDVPFNYDVKLLVSHIATTTGKIIVTYKELKKRPREIRNRFNNKKIFINPPYKLVIIKFDSNGALKYLMDKDMWGILIEDFLVRIVPGNMQCDEYKKRTSSSFLVTGRTCTFTQTKRTSLHKNAYIYYDLNDYKDSTPVPKFSTDFNNSKLFIYKSEAHVRTCSNCGDSTHQINGCPDSNFSLGHRGQKYFNKKYIKRNNVKITFDQMTREIYDLVIKLYNNRNSQSVNRNNINSNNNTATTSNNARSNNNKSNFNTSKQGSTPRGSMSNSFDVKEKEVLLKRINNLEAAVRELTETVYILKESKDSTKKDIAINTHNITSLNKKFEELIVRHKRLDEEYSSTSKNISLILEKLSNNSSSNDTTRHNPYGQSSYQQTKNRHIPQHEEVVYENDNVMEEQDETSYSEHEYDSTYKTEQVNEVIHPNLNNSTPKRSFLVLEY</sequence>
<name>A0A2I1GPV7_9GLOM</name>
<accession>A0A2I1GPV7</accession>
<feature type="compositionally biased region" description="Low complexity" evidence="2">
    <location>
        <begin position="406"/>
        <end position="438"/>
    </location>
</feature>
<organism evidence="3 4">
    <name type="scientific">Rhizophagus irregularis</name>
    <dbReference type="NCBI Taxonomy" id="588596"/>
    <lineage>
        <taxon>Eukaryota</taxon>
        <taxon>Fungi</taxon>
        <taxon>Fungi incertae sedis</taxon>
        <taxon>Mucoromycota</taxon>
        <taxon>Glomeromycotina</taxon>
        <taxon>Glomeromycetes</taxon>
        <taxon>Glomerales</taxon>
        <taxon>Glomeraceae</taxon>
        <taxon>Rhizophagus</taxon>
    </lineage>
</organism>
<dbReference type="VEuPathDB" id="FungiDB:FUN_016344"/>
<evidence type="ECO:0000313" key="4">
    <source>
        <dbReference type="Proteomes" id="UP000234323"/>
    </source>
</evidence>
<evidence type="ECO:0000256" key="2">
    <source>
        <dbReference type="SAM" id="MobiDB-lite"/>
    </source>
</evidence>
<feature type="compositionally biased region" description="Basic and acidic residues" evidence="2">
    <location>
        <begin position="83"/>
        <end position="96"/>
    </location>
</feature>
<evidence type="ECO:0000313" key="3">
    <source>
        <dbReference type="EMBL" id="PKY48682.1"/>
    </source>
</evidence>
<feature type="compositionally biased region" description="Polar residues" evidence="2">
    <location>
        <begin position="62"/>
        <end position="81"/>
    </location>
</feature>